<reference evidence="2 3" key="1">
    <citation type="submission" date="2023-10" db="EMBL/GenBank/DDBJ databases">
        <title>Screening of Alkalihalobacillus lindianensis BZ-TG-R113 and Its Alleviation of Salt Stress on Rapeseed Growth.</title>
        <authorList>
            <person name="Zhao B."/>
            <person name="Guo T."/>
        </authorList>
    </citation>
    <scope>NUCLEOTIDE SEQUENCE [LARGE SCALE GENOMIC DNA]</scope>
    <source>
        <strain evidence="2 3">BZ-TG-R113</strain>
    </source>
</reference>
<evidence type="ECO:0000313" key="2">
    <source>
        <dbReference type="EMBL" id="MDV2687199.1"/>
    </source>
</evidence>
<feature type="non-terminal residue" evidence="2">
    <location>
        <position position="88"/>
    </location>
</feature>
<feature type="non-terminal residue" evidence="2">
    <location>
        <position position="1"/>
    </location>
</feature>
<organism evidence="2 3">
    <name type="scientific">Alkalihalophilus lindianensis</name>
    <dbReference type="NCBI Taxonomy" id="1630542"/>
    <lineage>
        <taxon>Bacteria</taxon>
        <taxon>Bacillati</taxon>
        <taxon>Bacillota</taxon>
        <taxon>Bacilli</taxon>
        <taxon>Bacillales</taxon>
        <taxon>Bacillaceae</taxon>
        <taxon>Alkalihalophilus</taxon>
    </lineage>
</organism>
<evidence type="ECO:0000313" key="3">
    <source>
        <dbReference type="Proteomes" id="UP001287282"/>
    </source>
</evidence>
<name>A0ABU3XH33_9BACI</name>
<gene>
    <name evidence="2" type="ORF">RYX56_22905</name>
</gene>
<comment type="caution">
    <text evidence="2">The sequence shown here is derived from an EMBL/GenBank/DDBJ whole genome shotgun (WGS) entry which is preliminary data.</text>
</comment>
<dbReference type="Pfam" id="PF19732">
    <property type="entry name" value="SpoIIE_N"/>
    <property type="match status" value="1"/>
</dbReference>
<proteinExistence type="predicted"/>
<sequence>EDVIHEMDQNDGNISLRVSSEWEKLCSRPKKVYDTIGQELTFFQASQKLKKKVQESRKLVADQLLGVSEVMDNFAKEIQRERENYYKQ</sequence>
<feature type="domain" description="Stage II sporulation protein E N-terminal" evidence="1">
    <location>
        <begin position="2"/>
        <end position="88"/>
    </location>
</feature>
<dbReference type="InterPro" id="IPR045768">
    <property type="entry name" value="SpoIIE_N"/>
</dbReference>
<keyword evidence="3" id="KW-1185">Reference proteome</keyword>
<accession>A0ABU3XH33</accession>
<dbReference type="EMBL" id="JAWJBA010000430">
    <property type="protein sequence ID" value="MDV2687199.1"/>
    <property type="molecule type" value="Genomic_DNA"/>
</dbReference>
<protein>
    <submittedName>
        <fullName evidence="2">Stage II sporulation protein E</fullName>
    </submittedName>
</protein>
<dbReference type="Proteomes" id="UP001287282">
    <property type="component" value="Unassembled WGS sequence"/>
</dbReference>
<evidence type="ECO:0000259" key="1">
    <source>
        <dbReference type="Pfam" id="PF19732"/>
    </source>
</evidence>